<dbReference type="AlphaFoldDB" id="A0AAE4BMZ3"/>
<gene>
    <name evidence="1" type="ORF">J2Y00_004370</name>
</gene>
<accession>A0AAE4BMZ3</accession>
<reference evidence="1" key="1">
    <citation type="submission" date="2023-07" db="EMBL/GenBank/DDBJ databases">
        <title>Sorghum-associated microbial communities from plants grown in Nebraska, USA.</title>
        <authorList>
            <person name="Schachtman D."/>
        </authorList>
    </citation>
    <scope>NUCLEOTIDE SEQUENCE</scope>
    <source>
        <strain evidence="1">BE330</strain>
    </source>
</reference>
<comment type="caution">
    <text evidence="1">The sequence shown here is derived from an EMBL/GenBank/DDBJ whole genome shotgun (WGS) entry which is preliminary data.</text>
</comment>
<evidence type="ECO:0000313" key="2">
    <source>
        <dbReference type="Proteomes" id="UP001185331"/>
    </source>
</evidence>
<evidence type="ECO:0000313" key="1">
    <source>
        <dbReference type="EMBL" id="MDR6220743.1"/>
    </source>
</evidence>
<organism evidence="1 2">
    <name type="scientific">Deinococcus soli</name>
    <name type="common">ex Cha et al. 2016</name>
    <dbReference type="NCBI Taxonomy" id="1309411"/>
    <lineage>
        <taxon>Bacteria</taxon>
        <taxon>Thermotogati</taxon>
        <taxon>Deinococcota</taxon>
        <taxon>Deinococci</taxon>
        <taxon>Deinococcales</taxon>
        <taxon>Deinococcaceae</taxon>
        <taxon>Deinococcus</taxon>
    </lineage>
</organism>
<sequence>MSGVDSKPVQVVAGQQCGQADPAPVQDKYQQLVGQLGRILFHSSAAQVSPDQLDELVYLSQVLNDVSPTLMVLRQLRAQRAA</sequence>
<proteinExistence type="predicted"/>
<protein>
    <submittedName>
        <fullName evidence="1">Uncharacterized protein</fullName>
    </submittedName>
</protein>
<dbReference type="RefSeq" id="WP_309857863.1">
    <property type="nucleotide sequence ID" value="NZ_JAVDQJ010000015.1"/>
</dbReference>
<dbReference type="EMBL" id="JAVDQK010000016">
    <property type="protein sequence ID" value="MDR6220743.1"/>
    <property type="molecule type" value="Genomic_DNA"/>
</dbReference>
<dbReference type="Proteomes" id="UP001185331">
    <property type="component" value="Unassembled WGS sequence"/>
</dbReference>
<name>A0AAE4BMZ3_9DEIO</name>